<feature type="region of interest" description="Disordered" evidence="1">
    <location>
        <begin position="28"/>
        <end position="133"/>
    </location>
</feature>
<comment type="caution">
    <text evidence="2">The sequence shown here is derived from an EMBL/GenBank/DDBJ whole genome shotgun (WGS) entry which is preliminary data.</text>
</comment>
<keyword evidence="3" id="KW-1185">Reference proteome</keyword>
<feature type="region of interest" description="Disordered" evidence="1">
    <location>
        <begin position="176"/>
        <end position="257"/>
    </location>
</feature>
<dbReference type="Proteomes" id="UP001190700">
    <property type="component" value="Unassembled WGS sequence"/>
</dbReference>
<feature type="compositionally biased region" description="Basic and acidic residues" evidence="1">
    <location>
        <begin position="240"/>
        <end position="251"/>
    </location>
</feature>
<feature type="compositionally biased region" description="Polar residues" evidence="1">
    <location>
        <begin position="183"/>
        <end position="205"/>
    </location>
</feature>
<sequence>MASPEAWKQWVRKADRLCGQEAEDVFQKELDEVAPPPSPLRKVTDLKLQRKIPTAHTHHTRNTAVSRDPLRPRTRGGRTTLKTPGGLPDVPESSHSVLPPRTSNRYTADRAEAKGETRENRLPPPTSGSRGIRTGDALAYVAGLKSSTLIQDANIALHQYQAAGLLQETRNLRGGMQHDSALNLPSSLNTPALNPSNYRTPNQAALRSRDPGVKQPSKPQYAAEPSGGRHRTSMAPNDRAQWKERVKDWLKHNGVTA</sequence>
<reference evidence="2 3" key="1">
    <citation type="journal article" date="2015" name="Genome Biol. Evol.">
        <title>Comparative Genomics of a Bacterivorous Green Alga Reveals Evolutionary Causalities and Consequences of Phago-Mixotrophic Mode of Nutrition.</title>
        <authorList>
            <person name="Burns J.A."/>
            <person name="Paasch A."/>
            <person name="Narechania A."/>
            <person name="Kim E."/>
        </authorList>
    </citation>
    <scope>NUCLEOTIDE SEQUENCE [LARGE SCALE GENOMIC DNA]</scope>
    <source>
        <strain evidence="2 3">PLY_AMNH</strain>
    </source>
</reference>
<accession>A0AAE0ERB3</accession>
<protein>
    <submittedName>
        <fullName evidence="2">Uncharacterized protein</fullName>
    </submittedName>
</protein>
<evidence type="ECO:0000313" key="2">
    <source>
        <dbReference type="EMBL" id="KAK3237157.1"/>
    </source>
</evidence>
<gene>
    <name evidence="2" type="ORF">CYMTET_52746</name>
</gene>
<proteinExistence type="predicted"/>
<evidence type="ECO:0000256" key="1">
    <source>
        <dbReference type="SAM" id="MobiDB-lite"/>
    </source>
</evidence>
<evidence type="ECO:0000313" key="3">
    <source>
        <dbReference type="Proteomes" id="UP001190700"/>
    </source>
</evidence>
<feature type="compositionally biased region" description="Low complexity" evidence="1">
    <location>
        <begin position="77"/>
        <end position="88"/>
    </location>
</feature>
<dbReference type="AlphaFoldDB" id="A0AAE0ERB3"/>
<feature type="compositionally biased region" description="Polar residues" evidence="1">
    <location>
        <begin position="93"/>
        <end position="106"/>
    </location>
</feature>
<name>A0AAE0ERB3_9CHLO</name>
<feature type="compositionally biased region" description="Basic and acidic residues" evidence="1">
    <location>
        <begin position="107"/>
        <end position="121"/>
    </location>
</feature>
<dbReference type="EMBL" id="LGRX02034687">
    <property type="protein sequence ID" value="KAK3237157.1"/>
    <property type="molecule type" value="Genomic_DNA"/>
</dbReference>
<organism evidence="2 3">
    <name type="scientific">Cymbomonas tetramitiformis</name>
    <dbReference type="NCBI Taxonomy" id="36881"/>
    <lineage>
        <taxon>Eukaryota</taxon>
        <taxon>Viridiplantae</taxon>
        <taxon>Chlorophyta</taxon>
        <taxon>Pyramimonadophyceae</taxon>
        <taxon>Pyramimonadales</taxon>
        <taxon>Pyramimonadaceae</taxon>
        <taxon>Cymbomonas</taxon>
    </lineage>
</organism>